<dbReference type="Proteomes" id="UP001151518">
    <property type="component" value="Unassembled WGS sequence"/>
</dbReference>
<dbReference type="Pfam" id="PF03131">
    <property type="entry name" value="bZIP_Maf"/>
    <property type="match status" value="1"/>
</dbReference>
<evidence type="ECO:0000256" key="1">
    <source>
        <dbReference type="ARBA" id="ARBA00023015"/>
    </source>
</evidence>
<keyword evidence="4" id="KW-0175">Coiled coil</keyword>
<evidence type="ECO:0000313" key="7">
    <source>
        <dbReference type="EMBL" id="KAJ2674000.1"/>
    </source>
</evidence>
<comment type="caution">
    <text evidence="7">The sequence shown here is derived from an EMBL/GenBank/DDBJ whole genome shotgun (WGS) entry which is preliminary data.</text>
</comment>
<dbReference type="SUPFAM" id="SSF57959">
    <property type="entry name" value="Leucine zipper domain"/>
    <property type="match status" value="1"/>
</dbReference>
<dbReference type="AlphaFoldDB" id="A0A9W8KVI7"/>
<evidence type="ECO:0000256" key="3">
    <source>
        <dbReference type="ARBA" id="ARBA00023163"/>
    </source>
</evidence>
<reference evidence="7" key="1">
    <citation type="submission" date="2022-07" db="EMBL/GenBank/DDBJ databases">
        <title>Phylogenomic reconstructions and comparative analyses of Kickxellomycotina fungi.</title>
        <authorList>
            <person name="Reynolds N.K."/>
            <person name="Stajich J.E."/>
            <person name="Barry K."/>
            <person name="Grigoriev I.V."/>
            <person name="Crous P."/>
            <person name="Smith M.E."/>
        </authorList>
    </citation>
    <scope>NUCLEOTIDE SEQUENCE</scope>
    <source>
        <strain evidence="7">NRRL 3115</strain>
    </source>
</reference>
<feature type="region of interest" description="Disordered" evidence="5">
    <location>
        <begin position="1"/>
        <end position="34"/>
    </location>
</feature>
<dbReference type="InterPro" id="IPR004827">
    <property type="entry name" value="bZIP"/>
</dbReference>
<evidence type="ECO:0000256" key="4">
    <source>
        <dbReference type="SAM" id="Coils"/>
    </source>
</evidence>
<protein>
    <recommendedName>
        <fullName evidence="6">BZIP domain-containing protein</fullName>
    </recommendedName>
</protein>
<keyword evidence="2" id="KW-0238">DNA-binding</keyword>
<accession>A0A9W8KVI7</accession>
<evidence type="ECO:0000256" key="5">
    <source>
        <dbReference type="SAM" id="MobiDB-lite"/>
    </source>
</evidence>
<dbReference type="InterPro" id="IPR046347">
    <property type="entry name" value="bZIP_sf"/>
</dbReference>
<feature type="compositionally biased region" description="Low complexity" evidence="5">
    <location>
        <begin position="9"/>
        <end position="33"/>
    </location>
</feature>
<dbReference type="Gene3D" id="1.20.5.170">
    <property type="match status" value="1"/>
</dbReference>
<evidence type="ECO:0000313" key="8">
    <source>
        <dbReference type="Proteomes" id="UP001151518"/>
    </source>
</evidence>
<keyword evidence="1" id="KW-0805">Transcription regulation</keyword>
<sequence>MVDQPEQPPQQLQPQQLQLQQQPSQLQLQPQQPVRSIRTILPNGVVDPSPRRSIYADALQRKREKNRLAARRKRDRRKKKLEDLEKHEVDLLKKRQELQAELRVYRERNTAIYNPHQNYRSPTECDEEKTGSSIGAEIATLRDSIEVVCRQTKEIVAVLEIAHLQAKALLDQL</sequence>
<organism evidence="7 8">
    <name type="scientific">Coemansia spiralis</name>
    <dbReference type="NCBI Taxonomy" id="417178"/>
    <lineage>
        <taxon>Eukaryota</taxon>
        <taxon>Fungi</taxon>
        <taxon>Fungi incertae sedis</taxon>
        <taxon>Zoopagomycota</taxon>
        <taxon>Kickxellomycotina</taxon>
        <taxon>Kickxellomycetes</taxon>
        <taxon>Kickxellales</taxon>
        <taxon>Kickxellaceae</taxon>
        <taxon>Coemansia</taxon>
    </lineage>
</organism>
<name>A0A9W8KVI7_9FUNG</name>
<feature type="coiled-coil region" evidence="4">
    <location>
        <begin position="67"/>
        <end position="108"/>
    </location>
</feature>
<gene>
    <name evidence="7" type="ORF">GGI25_004485</name>
</gene>
<proteinExistence type="predicted"/>
<keyword evidence="3" id="KW-0804">Transcription</keyword>
<evidence type="ECO:0000259" key="6">
    <source>
        <dbReference type="PROSITE" id="PS50217"/>
    </source>
</evidence>
<evidence type="ECO:0000256" key="2">
    <source>
        <dbReference type="ARBA" id="ARBA00023125"/>
    </source>
</evidence>
<dbReference type="GO" id="GO:0003700">
    <property type="term" value="F:DNA-binding transcription factor activity"/>
    <property type="evidence" value="ECO:0007669"/>
    <property type="project" value="InterPro"/>
</dbReference>
<dbReference type="EMBL" id="JANBTW010000061">
    <property type="protein sequence ID" value="KAJ2674000.1"/>
    <property type="molecule type" value="Genomic_DNA"/>
</dbReference>
<dbReference type="InterPro" id="IPR004826">
    <property type="entry name" value="bZIP_Maf"/>
</dbReference>
<dbReference type="PROSITE" id="PS50217">
    <property type="entry name" value="BZIP"/>
    <property type="match status" value="1"/>
</dbReference>
<dbReference type="GO" id="GO:0003677">
    <property type="term" value="F:DNA binding"/>
    <property type="evidence" value="ECO:0007669"/>
    <property type="project" value="UniProtKB-KW"/>
</dbReference>
<dbReference type="PROSITE" id="PS00036">
    <property type="entry name" value="BZIP_BASIC"/>
    <property type="match status" value="1"/>
</dbReference>
<feature type="domain" description="BZIP" evidence="6">
    <location>
        <begin position="56"/>
        <end position="108"/>
    </location>
</feature>